<dbReference type="EMBL" id="JAJFZP010000007">
    <property type="protein sequence ID" value="MCC3269690.1"/>
    <property type="molecule type" value="Genomic_DNA"/>
</dbReference>
<dbReference type="GO" id="GO:0004658">
    <property type="term" value="F:propionyl-CoA carboxylase activity"/>
    <property type="evidence" value="ECO:0007669"/>
    <property type="project" value="InterPro"/>
</dbReference>
<protein>
    <submittedName>
        <fullName evidence="2">Acyl-CoA carboxylase subunit epsilon</fullName>
    </submittedName>
</protein>
<name>A0A9X1M2G3_9MICC</name>
<comment type="caution">
    <text evidence="2">The sequence shown here is derived from an EMBL/GenBank/DDBJ whole genome shotgun (WGS) entry which is preliminary data.</text>
</comment>
<reference evidence="2" key="1">
    <citation type="submission" date="2021-10" db="EMBL/GenBank/DDBJ databases">
        <title>Novel species in genus Arthrobacter.</title>
        <authorList>
            <person name="Liu Y."/>
        </authorList>
    </citation>
    <scope>NUCLEOTIDE SEQUENCE</scope>
    <source>
        <strain evidence="2">Zg-Y809</strain>
    </source>
</reference>
<dbReference type="RefSeq" id="WP_227908069.1">
    <property type="nucleotide sequence ID" value="NZ_CP095461.1"/>
</dbReference>
<sequence length="87" mass="9509">MTAWDMPDTTWGREPLSAPPQPPLFSVLAGNPSEEELAALAAVVMGLSADDGASRPAPESARRTWHRRRMLSLAPKPGPGSWRRSFR</sequence>
<evidence type="ECO:0000313" key="2">
    <source>
        <dbReference type="EMBL" id="MCC3269690.1"/>
    </source>
</evidence>
<dbReference type="AlphaFoldDB" id="A0A9X1M2G3"/>
<dbReference type="Pfam" id="PF13822">
    <property type="entry name" value="ACC_epsilon"/>
    <property type="match status" value="1"/>
</dbReference>
<organism evidence="2 3">
    <name type="scientific">Arthrobacter gengyunqii</name>
    <dbReference type="NCBI Taxonomy" id="2886940"/>
    <lineage>
        <taxon>Bacteria</taxon>
        <taxon>Bacillati</taxon>
        <taxon>Actinomycetota</taxon>
        <taxon>Actinomycetes</taxon>
        <taxon>Micrococcales</taxon>
        <taxon>Micrococcaceae</taxon>
        <taxon>Arthrobacter</taxon>
    </lineage>
</organism>
<proteinExistence type="predicted"/>
<gene>
    <name evidence="2" type="ORF">LJ751_09975</name>
</gene>
<accession>A0A9X1M2G3</accession>
<evidence type="ECO:0000313" key="3">
    <source>
        <dbReference type="Proteomes" id="UP001139264"/>
    </source>
</evidence>
<dbReference type="Proteomes" id="UP001139264">
    <property type="component" value="Unassembled WGS sequence"/>
</dbReference>
<dbReference type="InterPro" id="IPR032716">
    <property type="entry name" value="ACC_epsilon"/>
</dbReference>
<evidence type="ECO:0000256" key="1">
    <source>
        <dbReference type="SAM" id="MobiDB-lite"/>
    </source>
</evidence>
<feature type="region of interest" description="Disordered" evidence="1">
    <location>
        <begin position="1"/>
        <end position="20"/>
    </location>
</feature>
<dbReference type="GO" id="GO:0003989">
    <property type="term" value="F:acetyl-CoA carboxylase activity"/>
    <property type="evidence" value="ECO:0007669"/>
    <property type="project" value="InterPro"/>
</dbReference>